<organism evidence="3 4">
    <name type="scientific">Vulcaniibacterium thermophilum</name>
    <dbReference type="NCBI Taxonomy" id="1169913"/>
    <lineage>
        <taxon>Bacteria</taxon>
        <taxon>Pseudomonadati</taxon>
        <taxon>Pseudomonadota</taxon>
        <taxon>Gammaproteobacteria</taxon>
        <taxon>Lysobacterales</taxon>
        <taxon>Lysobacteraceae</taxon>
        <taxon>Vulcaniibacterium</taxon>
    </lineage>
</organism>
<feature type="domain" description="Response regulatory" evidence="2">
    <location>
        <begin position="7"/>
        <end position="119"/>
    </location>
</feature>
<keyword evidence="4" id="KW-1185">Reference proteome</keyword>
<proteinExistence type="predicted"/>
<sequence>MNPTDLPSVLCVDDEARVLDGLSLHLRRHYQVHTAQSGAQALAKLKELRGVAVVVSDMRMPGMDGATLLRQVMTLYPDTARILLTGEPGRDVAISAINEGQIFRFLTKPCPPEKLKEAIDAGVQQHRLASAERVLLQETLLGCIRALVDVLAITNPVAFGRAGRIKRLAMEFAGDLGYRAFWQLEAAAMLSQLGYVSLPVELVEKMYYAEKLTDEEKTLASAVPQVARKLLGHIPRMDAVLEIIERAAHGERIEAVGAESVLSVGSAILALVLEYDALITQGASVDAAIGTLRAQRRHDEELLAKFAHRVGASGTGGEEVRELPLRLVQPGMIFMEDLRTDLGTLLVARGFEVTESFVERVRNFGPGLLGEKVRVLVRHGARATPAVPA</sequence>
<evidence type="ECO:0000259" key="2">
    <source>
        <dbReference type="SMART" id="SM00448"/>
    </source>
</evidence>
<dbReference type="CDD" id="cd17569">
    <property type="entry name" value="REC_HupR-like"/>
    <property type="match status" value="1"/>
</dbReference>
<reference evidence="3" key="1">
    <citation type="journal article" date="2014" name="Int. J. Syst. Evol. Microbiol.">
        <title>Complete genome sequence of Corynebacterium casei LMG S-19264T (=DSM 44701T), isolated from a smear-ripened cheese.</title>
        <authorList>
            <consortium name="US DOE Joint Genome Institute (JGI-PGF)"/>
            <person name="Walter F."/>
            <person name="Albersmeier A."/>
            <person name="Kalinowski J."/>
            <person name="Ruckert C."/>
        </authorList>
    </citation>
    <scope>NUCLEOTIDE SEQUENCE</scope>
    <source>
        <strain evidence="3">KCTC 32020</strain>
    </source>
</reference>
<dbReference type="Gene3D" id="3.40.50.2300">
    <property type="match status" value="1"/>
</dbReference>
<dbReference type="InterPro" id="IPR050595">
    <property type="entry name" value="Bact_response_regulator"/>
</dbReference>
<dbReference type="EMBL" id="BNCF01000002">
    <property type="protein sequence ID" value="GHE27937.1"/>
    <property type="molecule type" value="Genomic_DNA"/>
</dbReference>
<dbReference type="Gene3D" id="1.10.3210.10">
    <property type="entry name" value="Hypothetical protein af1432"/>
    <property type="match status" value="1"/>
</dbReference>
<accession>A0A918Z020</accession>
<dbReference type="GO" id="GO:0000160">
    <property type="term" value="P:phosphorelay signal transduction system"/>
    <property type="evidence" value="ECO:0007669"/>
    <property type="project" value="InterPro"/>
</dbReference>
<dbReference type="AlphaFoldDB" id="A0A918Z020"/>
<dbReference type="InterPro" id="IPR011006">
    <property type="entry name" value="CheY-like_superfamily"/>
</dbReference>
<keyword evidence="1" id="KW-0597">Phosphoprotein</keyword>
<dbReference type="OrthoDB" id="9802066at2"/>
<dbReference type="RefSeq" id="WP_146473929.1">
    <property type="nucleotide sequence ID" value="NZ_BNCF01000002.1"/>
</dbReference>
<comment type="caution">
    <text evidence="3">The sequence shown here is derived from an EMBL/GenBank/DDBJ whole genome shotgun (WGS) entry which is preliminary data.</text>
</comment>
<dbReference type="Proteomes" id="UP000636453">
    <property type="component" value="Unassembled WGS sequence"/>
</dbReference>
<name>A0A918Z020_9GAMM</name>
<evidence type="ECO:0000256" key="1">
    <source>
        <dbReference type="ARBA" id="ARBA00022553"/>
    </source>
</evidence>
<dbReference type="PANTHER" id="PTHR44591:SF19">
    <property type="entry name" value="TWO-COMPONENT RESPONSE REGULATOR-RELATED"/>
    <property type="match status" value="1"/>
</dbReference>
<dbReference type="SUPFAM" id="SSF52172">
    <property type="entry name" value="CheY-like"/>
    <property type="match status" value="1"/>
</dbReference>
<dbReference type="Pfam" id="PF00072">
    <property type="entry name" value="Response_reg"/>
    <property type="match status" value="1"/>
</dbReference>
<protein>
    <recommendedName>
        <fullName evidence="2">Response regulatory domain-containing protein</fullName>
    </recommendedName>
</protein>
<dbReference type="SMART" id="SM00448">
    <property type="entry name" value="REC"/>
    <property type="match status" value="1"/>
</dbReference>
<evidence type="ECO:0000313" key="3">
    <source>
        <dbReference type="EMBL" id="GHE27937.1"/>
    </source>
</evidence>
<gene>
    <name evidence="3" type="ORF">GCM10007167_06890</name>
</gene>
<dbReference type="InterPro" id="IPR001789">
    <property type="entry name" value="Sig_transdc_resp-reg_receiver"/>
</dbReference>
<evidence type="ECO:0000313" key="4">
    <source>
        <dbReference type="Proteomes" id="UP000636453"/>
    </source>
</evidence>
<dbReference type="PANTHER" id="PTHR44591">
    <property type="entry name" value="STRESS RESPONSE REGULATOR PROTEIN 1"/>
    <property type="match status" value="1"/>
</dbReference>
<dbReference type="Pfam" id="PF13487">
    <property type="entry name" value="HD_5"/>
    <property type="match status" value="1"/>
</dbReference>
<reference evidence="3" key="2">
    <citation type="submission" date="2020-09" db="EMBL/GenBank/DDBJ databases">
        <authorList>
            <person name="Sun Q."/>
            <person name="Kim S."/>
        </authorList>
    </citation>
    <scope>NUCLEOTIDE SEQUENCE</scope>
    <source>
        <strain evidence="3">KCTC 32020</strain>
    </source>
</reference>